<comment type="caution">
    <text evidence="3">The sequence shown here is derived from an EMBL/GenBank/DDBJ whole genome shotgun (WGS) entry which is preliminary data.</text>
</comment>
<dbReference type="InterPro" id="IPR011050">
    <property type="entry name" value="Pectin_lyase_fold/virulence"/>
</dbReference>
<organism evidence="3 4">
    <name type="scientific">Mucuna pruriens</name>
    <name type="common">Velvet bean</name>
    <name type="synonym">Dolichos pruriens</name>
    <dbReference type="NCBI Taxonomy" id="157652"/>
    <lineage>
        <taxon>Eukaryota</taxon>
        <taxon>Viridiplantae</taxon>
        <taxon>Streptophyta</taxon>
        <taxon>Embryophyta</taxon>
        <taxon>Tracheophyta</taxon>
        <taxon>Spermatophyta</taxon>
        <taxon>Magnoliopsida</taxon>
        <taxon>eudicotyledons</taxon>
        <taxon>Gunneridae</taxon>
        <taxon>Pentapetalae</taxon>
        <taxon>rosids</taxon>
        <taxon>fabids</taxon>
        <taxon>Fabales</taxon>
        <taxon>Fabaceae</taxon>
        <taxon>Papilionoideae</taxon>
        <taxon>50 kb inversion clade</taxon>
        <taxon>NPAAA clade</taxon>
        <taxon>indigoferoid/millettioid clade</taxon>
        <taxon>Phaseoleae</taxon>
        <taxon>Mucuna</taxon>
    </lineage>
</organism>
<feature type="non-terminal residue" evidence="3">
    <location>
        <position position="1"/>
    </location>
</feature>
<keyword evidence="2" id="KW-0134">Cell wall</keyword>
<dbReference type="InterPro" id="IPR045032">
    <property type="entry name" value="PEL"/>
</dbReference>
<comment type="subcellular location">
    <subcellularLocation>
        <location evidence="1">Secreted</location>
        <location evidence="1">Cell wall</location>
    </subcellularLocation>
</comment>
<name>A0A371GLT0_MUCPR</name>
<dbReference type="PANTHER" id="PTHR31683:SF184">
    <property type="entry name" value="PECTATE LYASE"/>
    <property type="match status" value="1"/>
</dbReference>
<evidence type="ECO:0000256" key="1">
    <source>
        <dbReference type="ARBA" id="ARBA00004191"/>
    </source>
</evidence>
<proteinExistence type="predicted"/>
<gene>
    <name evidence="3" type="ORF">CR513_26491</name>
</gene>
<dbReference type="GO" id="GO:0030570">
    <property type="term" value="F:pectate lyase activity"/>
    <property type="evidence" value="ECO:0007669"/>
    <property type="project" value="InterPro"/>
</dbReference>
<evidence type="ECO:0000313" key="4">
    <source>
        <dbReference type="Proteomes" id="UP000257109"/>
    </source>
</evidence>
<dbReference type="Proteomes" id="UP000257109">
    <property type="component" value="Unassembled WGS sequence"/>
</dbReference>
<accession>A0A371GLT0</accession>
<dbReference type="AlphaFoldDB" id="A0A371GLT0"/>
<dbReference type="STRING" id="157652.A0A371GLT0"/>
<dbReference type="Gene3D" id="2.160.20.10">
    <property type="entry name" value="Single-stranded right-handed beta-helix, Pectin lyase-like"/>
    <property type="match status" value="1"/>
</dbReference>
<reference evidence="3" key="1">
    <citation type="submission" date="2018-05" db="EMBL/GenBank/DDBJ databases">
        <title>Draft genome of Mucuna pruriens seed.</title>
        <authorList>
            <person name="Nnadi N.E."/>
            <person name="Vos R."/>
            <person name="Hasami M.H."/>
            <person name="Devisetty U.K."/>
            <person name="Aguiy J.C."/>
        </authorList>
    </citation>
    <scope>NUCLEOTIDE SEQUENCE [LARGE SCALE GENOMIC DNA]</scope>
    <source>
        <strain evidence="3">JCA_2017</strain>
    </source>
</reference>
<evidence type="ECO:0000313" key="3">
    <source>
        <dbReference type="EMBL" id="RDX91519.1"/>
    </source>
</evidence>
<dbReference type="SUPFAM" id="SSF51126">
    <property type="entry name" value="Pectin lyase-like"/>
    <property type="match status" value="1"/>
</dbReference>
<keyword evidence="2" id="KW-0964">Secreted</keyword>
<dbReference type="PANTHER" id="PTHR31683">
    <property type="entry name" value="PECTATE LYASE 18-RELATED"/>
    <property type="match status" value="1"/>
</dbReference>
<dbReference type="OrthoDB" id="1738612at2759"/>
<dbReference type="InterPro" id="IPR012334">
    <property type="entry name" value="Pectin_lyas_fold"/>
</dbReference>
<evidence type="ECO:0000256" key="2">
    <source>
        <dbReference type="ARBA" id="ARBA00022512"/>
    </source>
</evidence>
<dbReference type="EMBL" id="QJKJ01005097">
    <property type="protein sequence ID" value="RDX91519.1"/>
    <property type="molecule type" value="Genomic_DNA"/>
</dbReference>
<protein>
    <submittedName>
        <fullName evidence="3">Pectate lyase 19</fullName>
    </submittedName>
</protein>
<keyword evidence="4" id="KW-1185">Reference proteome</keyword>
<keyword evidence="3" id="KW-0456">Lyase</keyword>
<sequence>MVNPNPRTLCFVIVQQGLLWIIFKRSMIIELRQGLLISSNKTIEGLGANMQIKNSDGLTMNSYTHFGLRIRSDGDNDAISIFGASNI</sequence>